<comment type="subcellular location">
    <subcellularLocation>
        <location evidence="1">Cell membrane</location>
        <topology evidence="1">Multi-pass membrane protein</topology>
    </subcellularLocation>
</comment>
<dbReference type="PRINTS" id="PR01837">
    <property type="entry name" value="MGTCSAPBPROT"/>
</dbReference>
<evidence type="ECO:0000256" key="4">
    <source>
        <dbReference type="ARBA" id="ARBA00022692"/>
    </source>
</evidence>
<dbReference type="AlphaFoldDB" id="A0A0R1NTS4"/>
<proteinExistence type="inferred from homology"/>
<protein>
    <submittedName>
        <fullName evidence="9">Mg2+ transporter-C family protein</fullName>
    </submittedName>
</protein>
<evidence type="ECO:0000256" key="7">
    <source>
        <dbReference type="SAM" id="Phobius"/>
    </source>
</evidence>
<evidence type="ECO:0000256" key="3">
    <source>
        <dbReference type="ARBA" id="ARBA00022475"/>
    </source>
</evidence>
<accession>A0A0R1NTS4</accession>
<name>A0A0R1NTS4_9LACO</name>
<organism evidence="9 10">
    <name type="scientific">Lentilactobacillus kisonensis DSM 19906 = JCM 15041</name>
    <dbReference type="NCBI Taxonomy" id="1423766"/>
    <lineage>
        <taxon>Bacteria</taxon>
        <taxon>Bacillati</taxon>
        <taxon>Bacillota</taxon>
        <taxon>Bacilli</taxon>
        <taxon>Lactobacillales</taxon>
        <taxon>Lactobacillaceae</taxon>
        <taxon>Lentilactobacillus</taxon>
    </lineage>
</organism>
<dbReference type="PANTHER" id="PTHR33778:SF1">
    <property type="entry name" value="MAGNESIUM TRANSPORTER YHID-RELATED"/>
    <property type="match status" value="1"/>
</dbReference>
<keyword evidence="10" id="KW-1185">Reference proteome</keyword>
<dbReference type="EMBL" id="AZEB01000002">
    <property type="protein sequence ID" value="KRL23097.1"/>
    <property type="molecule type" value="Genomic_DNA"/>
</dbReference>
<gene>
    <name evidence="9" type="ORF">FC98_GL001135</name>
</gene>
<dbReference type="PANTHER" id="PTHR33778">
    <property type="entry name" value="PROTEIN MGTC"/>
    <property type="match status" value="1"/>
</dbReference>
<keyword evidence="5 7" id="KW-1133">Transmembrane helix</keyword>
<evidence type="ECO:0000256" key="6">
    <source>
        <dbReference type="ARBA" id="ARBA00023136"/>
    </source>
</evidence>
<evidence type="ECO:0000259" key="8">
    <source>
        <dbReference type="Pfam" id="PF02308"/>
    </source>
</evidence>
<dbReference type="InterPro" id="IPR003416">
    <property type="entry name" value="MgtC/SapB/SrpB/YhiD_fam"/>
</dbReference>
<evidence type="ECO:0000313" key="10">
    <source>
        <dbReference type="Proteomes" id="UP000051439"/>
    </source>
</evidence>
<feature type="transmembrane region" description="Helical" evidence="7">
    <location>
        <begin position="113"/>
        <end position="130"/>
    </location>
</feature>
<evidence type="ECO:0000313" key="9">
    <source>
        <dbReference type="EMBL" id="KRL23097.1"/>
    </source>
</evidence>
<keyword evidence="3" id="KW-1003">Cell membrane</keyword>
<dbReference type="Pfam" id="PF02308">
    <property type="entry name" value="MgtC"/>
    <property type="match status" value="1"/>
</dbReference>
<feature type="transmembrane region" description="Helical" evidence="7">
    <location>
        <begin position="52"/>
        <end position="72"/>
    </location>
</feature>
<evidence type="ECO:0000256" key="5">
    <source>
        <dbReference type="ARBA" id="ARBA00022989"/>
    </source>
</evidence>
<reference evidence="9 10" key="1">
    <citation type="journal article" date="2015" name="Genome Announc.">
        <title>Expanding the biotechnology potential of lactobacilli through comparative genomics of 213 strains and associated genera.</title>
        <authorList>
            <person name="Sun Z."/>
            <person name="Harris H.M."/>
            <person name="McCann A."/>
            <person name="Guo C."/>
            <person name="Argimon S."/>
            <person name="Zhang W."/>
            <person name="Yang X."/>
            <person name="Jeffery I.B."/>
            <person name="Cooney J.C."/>
            <person name="Kagawa T.F."/>
            <person name="Liu W."/>
            <person name="Song Y."/>
            <person name="Salvetti E."/>
            <person name="Wrobel A."/>
            <person name="Rasinkangas P."/>
            <person name="Parkhill J."/>
            <person name="Rea M.C."/>
            <person name="O'Sullivan O."/>
            <person name="Ritari J."/>
            <person name="Douillard F.P."/>
            <person name="Paul Ross R."/>
            <person name="Yang R."/>
            <person name="Briner A.E."/>
            <person name="Felis G.E."/>
            <person name="de Vos W.M."/>
            <person name="Barrangou R."/>
            <person name="Klaenhammer T.R."/>
            <person name="Caufield P.W."/>
            <person name="Cui Y."/>
            <person name="Zhang H."/>
            <person name="O'Toole P.W."/>
        </authorList>
    </citation>
    <scope>NUCLEOTIDE SEQUENCE [LARGE SCALE GENOMIC DNA]</scope>
    <source>
        <strain evidence="9 10">DSM 19906</strain>
    </source>
</reference>
<dbReference type="PATRIC" id="fig|1423766.4.peg.1171"/>
<feature type="domain" description="MgtC/SapB/SrpB/YhiD N-terminal" evidence="8">
    <location>
        <begin position="27"/>
        <end position="156"/>
    </location>
</feature>
<feature type="transmembrane region" description="Helical" evidence="7">
    <location>
        <begin position="88"/>
        <end position="106"/>
    </location>
</feature>
<feature type="transmembrane region" description="Helical" evidence="7">
    <location>
        <begin position="23"/>
        <end position="40"/>
    </location>
</feature>
<evidence type="ECO:0000256" key="2">
    <source>
        <dbReference type="ARBA" id="ARBA00009298"/>
    </source>
</evidence>
<dbReference type="GO" id="GO:0005886">
    <property type="term" value="C:plasma membrane"/>
    <property type="evidence" value="ECO:0007669"/>
    <property type="project" value="UniProtKB-SubCell"/>
</dbReference>
<keyword evidence="4 7" id="KW-0812">Transmembrane</keyword>
<sequence length="241" mass="26697">MIVSRLEYEEVLPMDYWLYQLEWVLRLFVAAICGGAVGYERKVRLKTAGIRTHMLVAVGAALFMIISKYGFFDLTGHATDISLDPSRVASQVVTGIGFIGAGAIMTRNHKIDGLTTAAGLWATAAIGLAIGADMYVIGIAGTLCILITQTIVRRIKALKRYPNRALIRLQVTFTGKTNAMDALPDRLKIIGSNNVKMRILAYKPDSFSLEMQIRLVRRTDPDDFIMKMSNLADVRKIDVLD</sequence>
<comment type="caution">
    <text evidence="9">The sequence shown here is derived from an EMBL/GenBank/DDBJ whole genome shotgun (WGS) entry which is preliminary data.</text>
</comment>
<dbReference type="Proteomes" id="UP000051439">
    <property type="component" value="Unassembled WGS sequence"/>
</dbReference>
<keyword evidence="6 7" id="KW-0472">Membrane</keyword>
<dbReference type="InterPro" id="IPR049177">
    <property type="entry name" value="MgtC_SapB_SrpB_YhiD_N"/>
</dbReference>
<evidence type="ECO:0000256" key="1">
    <source>
        <dbReference type="ARBA" id="ARBA00004651"/>
    </source>
</evidence>
<comment type="similarity">
    <text evidence="2">Belongs to the MgtC/SapB family.</text>
</comment>